<proteinExistence type="evidence at transcript level"/>
<protein>
    <submittedName>
        <fullName evidence="10">Protein dalmatian</fullName>
    </submittedName>
</protein>
<feature type="region of interest" description="Disordered" evidence="8">
    <location>
        <begin position="721"/>
        <end position="818"/>
    </location>
</feature>
<keyword evidence="5" id="KW-0498">Mitosis</keyword>
<organism evidence="10">
    <name type="scientific">Ceratitis capitata</name>
    <name type="common">Mediterranean fruit fly</name>
    <name type="synonym">Tephritis capitata</name>
    <dbReference type="NCBI Taxonomy" id="7213"/>
    <lineage>
        <taxon>Eukaryota</taxon>
        <taxon>Metazoa</taxon>
        <taxon>Ecdysozoa</taxon>
        <taxon>Arthropoda</taxon>
        <taxon>Hexapoda</taxon>
        <taxon>Insecta</taxon>
        <taxon>Pterygota</taxon>
        <taxon>Neoptera</taxon>
        <taxon>Endopterygota</taxon>
        <taxon>Diptera</taxon>
        <taxon>Brachycera</taxon>
        <taxon>Muscomorpha</taxon>
        <taxon>Tephritoidea</taxon>
        <taxon>Tephritidae</taxon>
        <taxon>Ceratitis</taxon>
        <taxon>Ceratitis</taxon>
    </lineage>
</organism>
<dbReference type="OrthoDB" id="8028148at2759"/>
<evidence type="ECO:0000256" key="8">
    <source>
        <dbReference type="SAM" id="MobiDB-lite"/>
    </source>
</evidence>
<dbReference type="GO" id="GO:0051301">
    <property type="term" value="P:cell division"/>
    <property type="evidence" value="ECO:0007669"/>
    <property type="project" value="UniProtKB-KW"/>
</dbReference>
<feature type="region of interest" description="Disordered" evidence="8">
    <location>
        <begin position="473"/>
        <end position="525"/>
    </location>
</feature>
<reference evidence="10" key="1">
    <citation type="submission" date="2013-07" db="EMBL/GenBank/DDBJ databases">
        <authorList>
            <person name="Geib S."/>
        </authorList>
    </citation>
    <scope>NUCLEOTIDE SEQUENCE</scope>
</reference>
<evidence type="ECO:0000256" key="1">
    <source>
        <dbReference type="ARBA" id="ARBA00004123"/>
    </source>
</evidence>
<feature type="compositionally biased region" description="Basic residues" evidence="8">
    <location>
        <begin position="660"/>
        <end position="669"/>
    </location>
</feature>
<keyword evidence="4" id="KW-0132">Cell division</keyword>
<sequence>MRTRRAFENVTTNCSKDCNSLPKRKKKRDQTNSKTLISSLKPNTEQNINNIEQKKLTRQAVKQDAALKNTNSNKETNILPKVKKKPDKTNPSTNHSFKENIILANVVMTPLRLNNLNKLSLTKCSTAQKTTSTYSPKALDISQFSPIRNSTVFEFGEKLREEELGSLDTSAKRNSSNSKGSRVLKNLTNNPELIEQIISAERQSDDELEIINTEEKHGTTETDAPKHENKSHKFFHRSPVRKTQSRKTAKEPEKVFEFLSQSDTSECEAAKNKDPAADIIQKLISEGKVCVASTHKGTGRPFMKRLRKKTGKKKKIITKQKATKVKRKEIINKVNNIKEGADELPNDFMCDASLTPVHNHDFDAQDIPEIDEPSNEGGFSRLARSVLLQQTKNTHKKDLTEQRRLLAIARNFVSTPAANCQNQHISTSDLSPIQSLNLQRRPVCPSPWRIDDDSHLPRVFNFSKNTSCMPTFSSDYIPPTPKKNKQLNNNTQISNDSNAIFNKPTRNEQDNSFTIPTNLTNTNSNDQLIKSLGSEQDSNAENMPPPTLDPVPAISNSDENAEIFNLRQQPNPRRTLRNRSPLKAINILEVVSLPPWKKPEATDTRKDLRNSTAASENSKDEKSNGADDLFGFEEFLDANSEAEEEEPTSATSKKAPNRPSIKRNLRKKLKDLQKWRPKDTNQGKSDGTLRSCRLFGESDRPKQRLIKEMLCSTMINREQAEIGNDGSDEECNDEAENNAKANDTDFFNDYEPETTLDKKQTQRTYGRPAKRKRKTRNNFVMFLDSEESNSDSEDEEHGQKKKAQKKRRHEAQADAKENPVLKSFINEFNSMCKEVENYELHVE</sequence>
<dbReference type="GO" id="GO:0005694">
    <property type="term" value="C:chromosome"/>
    <property type="evidence" value="ECO:0007669"/>
    <property type="project" value="UniProtKB-SubCell"/>
</dbReference>
<feature type="compositionally biased region" description="Basic and acidic residues" evidence="8">
    <location>
        <begin position="597"/>
        <end position="609"/>
    </location>
</feature>
<evidence type="ECO:0000256" key="4">
    <source>
        <dbReference type="ARBA" id="ARBA00022618"/>
    </source>
</evidence>
<feature type="domain" description="Sororin-like middle region" evidence="9">
    <location>
        <begin position="541"/>
        <end position="661"/>
    </location>
</feature>
<keyword evidence="3" id="KW-0158">Chromosome</keyword>
<feature type="region of interest" description="Disordered" evidence="8">
    <location>
        <begin position="66"/>
        <end position="94"/>
    </location>
</feature>
<feature type="compositionally biased region" description="Acidic residues" evidence="8">
    <location>
        <begin position="726"/>
        <end position="736"/>
    </location>
</feature>
<dbReference type="Pfam" id="PF09666">
    <property type="entry name" value="Sororin_middle"/>
    <property type="match status" value="1"/>
</dbReference>
<evidence type="ECO:0000256" key="6">
    <source>
        <dbReference type="ARBA" id="ARBA00023242"/>
    </source>
</evidence>
<keyword evidence="7" id="KW-0131">Cell cycle</keyword>
<reference evidence="10" key="2">
    <citation type="journal article" date="2014" name="BMC Genomics">
        <title>A genomic perspective to assessing quality of mass-reared SIT flies used in Mediterranean fruit fly (Ceratitis capitata) eradication in California.</title>
        <authorList>
            <person name="Calla B."/>
            <person name="Hall B."/>
            <person name="Hou S."/>
            <person name="Geib S.M."/>
        </authorList>
    </citation>
    <scope>NUCLEOTIDE SEQUENCE</scope>
</reference>
<feature type="compositionally biased region" description="Acidic residues" evidence="8">
    <location>
        <begin position="784"/>
        <end position="796"/>
    </location>
</feature>
<evidence type="ECO:0000313" key="10">
    <source>
        <dbReference type="EMBL" id="JAB93726.1"/>
    </source>
</evidence>
<evidence type="ECO:0000256" key="3">
    <source>
        <dbReference type="ARBA" id="ARBA00022454"/>
    </source>
</evidence>
<keyword evidence="6" id="KW-0539">Nucleus</keyword>
<feature type="compositionally biased region" description="Polar residues" evidence="8">
    <location>
        <begin position="486"/>
        <end position="500"/>
    </location>
</feature>
<feature type="region of interest" description="Disordered" evidence="8">
    <location>
        <begin position="536"/>
        <end position="555"/>
    </location>
</feature>
<evidence type="ECO:0000256" key="7">
    <source>
        <dbReference type="ARBA" id="ARBA00023306"/>
    </source>
</evidence>
<dbReference type="EMBL" id="GAMC01012829">
    <property type="protein sequence ID" value="JAB93726.1"/>
    <property type="molecule type" value="mRNA"/>
</dbReference>
<evidence type="ECO:0000256" key="2">
    <source>
        <dbReference type="ARBA" id="ARBA00004286"/>
    </source>
</evidence>
<feature type="region of interest" description="Disordered" evidence="8">
    <location>
        <begin position="597"/>
        <end position="628"/>
    </location>
</feature>
<feature type="region of interest" description="Disordered" evidence="8">
    <location>
        <begin position="640"/>
        <end position="695"/>
    </location>
</feature>
<comment type="subcellular location">
    <subcellularLocation>
        <location evidence="2">Chromosome</location>
    </subcellularLocation>
    <subcellularLocation>
        <location evidence="1">Nucleus</location>
    </subcellularLocation>
</comment>
<evidence type="ECO:0000259" key="9">
    <source>
        <dbReference type="Pfam" id="PF09666"/>
    </source>
</evidence>
<dbReference type="AlphaFoldDB" id="W8BKC6"/>
<dbReference type="GO" id="GO:0005634">
    <property type="term" value="C:nucleus"/>
    <property type="evidence" value="ECO:0007669"/>
    <property type="project" value="UniProtKB-SubCell"/>
</dbReference>
<feature type="compositionally biased region" description="Basic residues" evidence="8">
    <location>
        <begin position="799"/>
        <end position="809"/>
    </location>
</feature>
<evidence type="ECO:0000256" key="5">
    <source>
        <dbReference type="ARBA" id="ARBA00022776"/>
    </source>
</evidence>
<gene>
    <name evidence="10" type="primary">DALMA</name>
</gene>
<feature type="compositionally biased region" description="Polar residues" evidence="8">
    <location>
        <begin position="510"/>
        <end position="525"/>
    </location>
</feature>
<feature type="compositionally biased region" description="Basic and acidic residues" evidence="8">
    <location>
        <begin position="670"/>
        <end position="681"/>
    </location>
</feature>
<name>W8BKC6_CERCA</name>
<dbReference type="InterPro" id="IPR057261">
    <property type="entry name" value="Sororin-like_M"/>
</dbReference>
<accession>W8BKC6</accession>